<dbReference type="SUPFAM" id="SSF69754">
    <property type="entry name" value="Ribosome binding protein Y (YfiA homologue)"/>
    <property type="match status" value="1"/>
</dbReference>
<feature type="compositionally biased region" description="Basic and acidic residues" evidence="1">
    <location>
        <begin position="96"/>
        <end position="107"/>
    </location>
</feature>
<reference evidence="2 3" key="1">
    <citation type="journal article" date="2018" name="Nat. Biotechnol.">
        <title>A standardized bacterial taxonomy based on genome phylogeny substantially revises the tree of life.</title>
        <authorList>
            <person name="Parks D.H."/>
            <person name="Chuvochina M."/>
            <person name="Waite D.W."/>
            <person name="Rinke C."/>
            <person name="Skarshewski A."/>
            <person name="Chaumeil P.A."/>
            <person name="Hugenholtz P."/>
        </authorList>
    </citation>
    <scope>NUCLEOTIDE SEQUENCE [LARGE SCALE GENOMIC DNA]</scope>
    <source>
        <strain evidence="2">UBA8844</strain>
    </source>
</reference>
<sequence length="107" mass="11787">MEIILHAHHAEVSDTLRAQAQAAVERIASRLKRVANAIVRFVGDGPTRRVEIVLRAGSQGELFAHADARAFAPALSAAVQRLESQVSRARRTRRAPRVERRSGDLSE</sequence>
<accession>A0A3D4V5S8</accession>
<dbReference type="EMBL" id="DPIY01000004">
    <property type="protein sequence ID" value="HCT56154.1"/>
    <property type="molecule type" value="Genomic_DNA"/>
</dbReference>
<evidence type="ECO:0000313" key="3">
    <source>
        <dbReference type="Proteomes" id="UP000264071"/>
    </source>
</evidence>
<dbReference type="Gene3D" id="3.30.160.100">
    <property type="entry name" value="Ribosome hibernation promotion factor-like"/>
    <property type="match status" value="1"/>
</dbReference>
<feature type="region of interest" description="Disordered" evidence="1">
    <location>
        <begin position="86"/>
        <end position="107"/>
    </location>
</feature>
<dbReference type="Proteomes" id="UP000264071">
    <property type="component" value="Unassembled WGS sequence"/>
</dbReference>
<proteinExistence type="predicted"/>
<protein>
    <recommendedName>
        <fullName evidence="4">Ribosome-associated translation inhibitor RaiA</fullName>
    </recommendedName>
</protein>
<dbReference type="InterPro" id="IPR003489">
    <property type="entry name" value="RHF/RaiA"/>
</dbReference>
<dbReference type="Pfam" id="PF02482">
    <property type="entry name" value="Ribosomal_S30AE"/>
    <property type="match status" value="1"/>
</dbReference>
<organism evidence="2 3">
    <name type="scientific">Gemmatimonas aurantiaca</name>
    <dbReference type="NCBI Taxonomy" id="173480"/>
    <lineage>
        <taxon>Bacteria</taxon>
        <taxon>Pseudomonadati</taxon>
        <taxon>Gemmatimonadota</taxon>
        <taxon>Gemmatimonadia</taxon>
        <taxon>Gemmatimonadales</taxon>
        <taxon>Gemmatimonadaceae</taxon>
        <taxon>Gemmatimonas</taxon>
    </lineage>
</organism>
<evidence type="ECO:0000256" key="1">
    <source>
        <dbReference type="SAM" id="MobiDB-lite"/>
    </source>
</evidence>
<evidence type="ECO:0008006" key="4">
    <source>
        <dbReference type="Google" id="ProtNLM"/>
    </source>
</evidence>
<dbReference type="InterPro" id="IPR036567">
    <property type="entry name" value="RHF-like"/>
</dbReference>
<name>A0A3D4V5S8_9BACT</name>
<comment type="caution">
    <text evidence="2">The sequence shown here is derived from an EMBL/GenBank/DDBJ whole genome shotgun (WGS) entry which is preliminary data.</text>
</comment>
<evidence type="ECO:0000313" key="2">
    <source>
        <dbReference type="EMBL" id="HCT56154.1"/>
    </source>
</evidence>
<gene>
    <name evidence="2" type="ORF">DGD08_02965</name>
</gene>
<dbReference type="AlphaFoldDB" id="A0A3D4V5S8"/>